<dbReference type="RefSeq" id="WP_145345705.1">
    <property type="nucleotide sequence ID" value="NZ_SMLY01000080.1"/>
</dbReference>
<dbReference type="AlphaFoldDB" id="A0A562SNL8"/>
<feature type="domain" description="Lipid/polyisoprenoid-binding YceI-like" evidence="2">
    <location>
        <begin position="24"/>
        <end position="191"/>
    </location>
</feature>
<dbReference type="InterPro" id="IPR036761">
    <property type="entry name" value="TTHA0802/YceI-like_sf"/>
</dbReference>
<evidence type="ECO:0000313" key="3">
    <source>
        <dbReference type="EMBL" id="TWI82909.1"/>
    </source>
</evidence>
<dbReference type="InterPro" id="IPR007372">
    <property type="entry name" value="Lipid/polyisoprenoid-bd_YceI"/>
</dbReference>
<dbReference type="SUPFAM" id="SSF101874">
    <property type="entry name" value="YceI-like"/>
    <property type="match status" value="1"/>
</dbReference>
<sequence length="194" mass="21106">MKKLLLSILPVGIFVAPAYAAPFKYELDPAHTSVAFLVDHLGYAKTLGFFQDVSGSFVYDLETQVLSDVEITVKTASVESFNEARDNHVRNSDFLNVAEFPAMTFTADGGTPSTDTTGTVTGTLTLLGQSQPLELDVTLNKAFEYPFGHGRFTLGLSVRGTLLRSDFGMTYAVDNGFVGDNVDIIIETEAMRMN</sequence>
<protein>
    <submittedName>
        <fullName evidence="3">Polyisoprenoid-binding protein YceI</fullName>
    </submittedName>
</protein>
<keyword evidence="1" id="KW-0732">Signal</keyword>
<evidence type="ECO:0000313" key="4">
    <source>
        <dbReference type="Proteomes" id="UP000320593"/>
    </source>
</evidence>
<reference evidence="3 4" key="1">
    <citation type="submission" date="2019-07" db="EMBL/GenBank/DDBJ databases">
        <title>Genomic Encyclopedia of Archaeal and Bacterial Type Strains, Phase II (KMG-II): from individual species to whole genera.</title>
        <authorList>
            <person name="Goeker M."/>
        </authorList>
    </citation>
    <scope>NUCLEOTIDE SEQUENCE [LARGE SCALE GENOMIC DNA]</scope>
    <source>
        <strain evidence="3 4">ATCC BAA-252</strain>
    </source>
</reference>
<feature type="signal peptide" evidence="1">
    <location>
        <begin position="1"/>
        <end position="20"/>
    </location>
</feature>
<proteinExistence type="predicted"/>
<comment type="caution">
    <text evidence="3">The sequence shown here is derived from an EMBL/GenBank/DDBJ whole genome shotgun (WGS) entry which is preliminary data.</text>
</comment>
<dbReference type="PANTHER" id="PTHR34406">
    <property type="entry name" value="PROTEIN YCEI"/>
    <property type="match status" value="1"/>
</dbReference>
<evidence type="ECO:0000256" key="1">
    <source>
        <dbReference type="SAM" id="SignalP"/>
    </source>
</evidence>
<evidence type="ECO:0000259" key="2">
    <source>
        <dbReference type="SMART" id="SM00867"/>
    </source>
</evidence>
<dbReference type="OrthoDB" id="9811006at2"/>
<dbReference type="Proteomes" id="UP000320593">
    <property type="component" value="Unassembled WGS sequence"/>
</dbReference>
<dbReference type="Gene3D" id="2.40.128.110">
    <property type="entry name" value="Lipid/polyisoprenoid-binding, YceI-like"/>
    <property type="match status" value="1"/>
</dbReference>
<name>A0A562SNL8_9HYPH</name>
<dbReference type="SMART" id="SM00867">
    <property type="entry name" value="YceI"/>
    <property type="match status" value="1"/>
</dbReference>
<dbReference type="Pfam" id="PF04264">
    <property type="entry name" value="YceI"/>
    <property type="match status" value="1"/>
</dbReference>
<accession>A0A562SNL8</accession>
<keyword evidence="4" id="KW-1185">Reference proteome</keyword>
<dbReference type="PANTHER" id="PTHR34406:SF1">
    <property type="entry name" value="PROTEIN YCEI"/>
    <property type="match status" value="1"/>
</dbReference>
<gene>
    <name evidence="3" type="ORF">JM93_03424</name>
</gene>
<organism evidence="3 4">
    <name type="scientific">Roseibium hamelinense</name>
    <dbReference type="NCBI Taxonomy" id="150831"/>
    <lineage>
        <taxon>Bacteria</taxon>
        <taxon>Pseudomonadati</taxon>
        <taxon>Pseudomonadota</taxon>
        <taxon>Alphaproteobacteria</taxon>
        <taxon>Hyphomicrobiales</taxon>
        <taxon>Stappiaceae</taxon>
        <taxon>Roseibium</taxon>
    </lineage>
</organism>
<dbReference type="EMBL" id="VLLF01000008">
    <property type="protein sequence ID" value="TWI82909.1"/>
    <property type="molecule type" value="Genomic_DNA"/>
</dbReference>
<feature type="chain" id="PRO_5022116686" evidence="1">
    <location>
        <begin position="21"/>
        <end position="194"/>
    </location>
</feature>